<dbReference type="KEGG" id="ada:A5CPEGH6_15800"/>
<reference evidence="9" key="1">
    <citation type="submission" date="2019-06" db="EMBL/GenBank/DDBJ databases">
        <title>Alistipes onderdonkii subsp. vulgaris subsp. nov., Alistipes dispar sp. nov. and Alistipes communis sp. nov., isolated from human faeces, and creation of Alistipes onderdonkii subsp. onderdonkii subsp. nov.</title>
        <authorList>
            <person name="Sakamoto M."/>
            <person name="Ikeyama N."/>
            <person name="Ogata Y."/>
            <person name="Suda W."/>
            <person name="Iino T."/>
            <person name="Hattori M."/>
            <person name="Ohkuma M."/>
        </authorList>
    </citation>
    <scope>NUCLEOTIDE SEQUENCE [LARGE SCALE GENOMIC DNA]</scope>
    <source>
        <strain evidence="9">5CPEGH6</strain>
    </source>
</reference>
<dbReference type="Pfam" id="PF07980">
    <property type="entry name" value="SusD_RagB"/>
    <property type="match status" value="1"/>
</dbReference>
<keyword evidence="9" id="KW-1185">Reference proteome</keyword>
<keyword evidence="4" id="KW-0472">Membrane</keyword>
<evidence type="ECO:0000256" key="3">
    <source>
        <dbReference type="ARBA" id="ARBA00022729"/>
    </source>
</evidence>
<proteinExistence type="inferred from homology"/>
<evidence type="ECO:0000259" key="6">
    <source>
        <dbReference type="Pfam" id="PF07980"/>
    </source>
</evidence>
<name>A0A4Y1X1Q8_9BACT</name>
<protein>
    <submittedName>
        <fullName evidence="8">Membrane protein</fullName>
    </submittedName>
</protein>
<organism evidence="8 9">
    <name type="scientific">Alistipes dispar</name>
    <dbReference type="NCBI Taxonomy" id="2585119"/>
    <lineage>
        <taxon>Bacteria</taxon>
        <taxon>Pseudomonadati</taxon>
        <taxon>Bacteroidota</taxon>
        <taxon>Bacteroidia</taxon>
        <taxon>Bacteroidales</taxon>
        <taxon>Rikenellaceae</taxon>
        <taxon>Alistipes</taxon>
    </lineage>
</organism>
<dbReference type="AlphaFoldDB" id="A0A4Y1X1Q8"/>
<dbReference type="GeneID" id="98673561"/>
<evidence type="ECO:0000313" key="9">
    <source>
        <dbReference type="Proteomes" id="UP000319374"/>
    </source>
</evidence>
<sequence>MKKILLGAVASLTLSACDLDYFPNDSMTSDQMAGNPSSTEYSTDGNYSMFKDVLEYKGSEYSGSTYVRYFFQMSEFRGDNVCLANKTEDPLYNEICYNDLETDLPTSYFWWCAYHIIYGANAVIESQPEGASDEGDRMLGENYFLRAICHLHLSMLYSRPYTFGRDNMGVVLRTSTDTPTTERSTVGAVYDQIRDDLVKAAGLLKDKARRGDAGYVSYDAAMGLLSRVYLYRGEDDKVIETVNGLLGGASAESKLDPDYARYFENALSSSETLWAVAHEDYEDRGRESVGSMYWTPDQRGVGGWAEMYYSDPLIALYERHPEDIRFTAYCERLNPDETGQLQVRWAVASEGTDFRVNQLYDCFRDDNGYYYEENGSRHYLQAEQEYGRTQFYVTVGGEKTRAYVDVKTESFNTCPAFMCKKFASPTNAAHPLLSSPVMLRWGEVILNRAEAYAKTGNEQGALDDVNALRRRAGLSEEALYTLDNYREAGYSSVLDVVLDERRLELCFEGQRAFDVFRNGRSLDRRFAGVQPWEVVDCDDPRILYRIPYDEISVSGIPQND</sequence>
<dbReference type="RefSeq" id="WP_141428843.1">
    <property type="nucleotide sequence ID" value="NZ_AP019736.1"/>
</dbReference>
<dbReference type="SUPFAM" id="SSF48452">
    <property type="entry name" value="TPR-like"/>
    <property type="match status" value="1"/>
</dbReference>
<dbReference type="Proteomes" id="UP000319374">
    <property type="component" value="Chromosome"/>
</dbReference>
<feature type="domain" description="RagB/SusD" evidence="6">
    <location>
        <begin position="271"/>
        <end position="521"/>
    </location>
</feature>
<gene>
    <name evidence="8" type="ORF">A5CPEGH6_15800</name>
</gene>
<evidence type="ECO:0000256" key="1">
    <source>
        <dbReference type="ARBA" id="ARBA00004442"/>
    </source>
</evidence>
<dbReference type="EMBL" id="AP019736">
    <property type="protein sequence ID" value="BBL06942.1"/>
    <property type="molecule type" value="Genomic_DNA"/>
</dbReference>
<evidence type="ECO:0000256" key="5">
    <source>
        <dbReference type="ARBA" id="ARBA00023237"/>
    </source>
</evidence>
<evidence type="ECO:0000313" key="8">
    <source>
        <dbReference type="EMBL" id="BBL06942.1"/>
    </source>
</evidence>
<keyword evidence="5" id="KW-0998">Cell outer membrane</keyword>
<feature type="domain" description="SusD-like N-terminal" evidence="7">
    <location>
        <begin position="79"/>
        <end position="230"/>
    </location>
</feature>
<comment type="similarity">
    <text evidence="2">Belongs to the SusD family.</text>
</comment>
<evidence type="ECO:0000259" key="7">
    <source>
        <dbReference type="Pfam" id="PF14322"/>
    </source>
</evidence>
<dbReference type="Pfam" id="PF14322">
    <property type="entry name" value="SusD-like_3"/>
    <property type="match status" value="1"/>
</dbReference>
<dbReference type="GO" id="GO:0009279">
    <property type="term" value="C:cell outer membrane"/>
    <property type="evidence" value="ECO:0007669"/>
    <property type="project" value="UniProtKB-SubCell"/>
</dbReference>
<keyword evidence="3" id="KW-0732">Signal</keyword>
<comment type="subcellular location">
    <subcellularLocation>
        <location evidence="1">Cell outer membrane</location>
    </subcellularLocation>
</comment>
<evidence type="ECO:0000256" key="2">
    <source>
        <dbReference type="ARBA" id="ARBA00006275"/>
    </source>
</evidence>
<accession>A0A4Y1X1Q8</accession>
<dbReference type="InterPro" id="IPR012944">
    <property type="entry name" value="SusD_RagB_dom"/>
</dbReference>
<dbReference type="PROSITE" id="PS51257">
    <property type="entry name" value="PROKAR_LIPOPROTEIN"/>
    <property type="match status" value="1"/>
</dbReference>
<dbReference type="OrthoDB" id="1031584at2"/>
<dbReference type="Gene3D" id="1.25.40.390">
    <property type="match status" value="1"/>
</dbReference>
<dbReference type="InterPro" id="IPR033985">
    <property type="entry name" value="SusD-like_N"/>
</dbReference>
<dbReference type="InterPro" id="IPR011990">
    <property type="entry name" value="TPR-like_helical_dom_sf"/>
</dbReference>
<evidence type="ECO:0000256" key="4">
    <source>
        <dbReference type="ARBA" id="ARBA00023136"/>
    </source>
</evidence>